<comment type="caution">
    <text evidence="2">The sequence shown here is derived from an EMBL/GenBank/DDBJ whole genome shotgun (WGS) entry which is preliminary data.</text>
</comment>
<dbReference type="AlphaFoldDB" id="A0AAD6YPW8"/>
<evidence type="ECO:0000313" key="3">
    <source>
        <dbReference type="Proteomes" id="UP001219525"/>
    </source>
</evidence>
<organism evidence="2 3">
    <name type="scientific">Mycena pura</name>
    <dbReference type="NCBI Taxonomy" id="153505"/>
    <lineage>
        <taxon>Eukaryota</taxon>
        <taxon>Fungi</taxon>
        <taxon>Dikarya</taxon>
        <taxon>Basidiomycota</taxon>
        <taxon>Agaricomycotina</taxon>
        <taxon>Agaricomycetes</taxon>
        <taxon>Agaricomycetidae</taxon>
        <taxon>Agaricales</taxon>
        <taxon>Marasmiineae</taxon>
        <taxon>Mycenaceae</taxon>
        <taxon>Mycena</taxon>
    </lineage>
</organism>
<dbReference type="EMBL" id="JARJCW010000004">
    <property type="protein sequence ID" value="KAJ7225834.1"/>
    <property type="molecule type" value="Genomic_DNA"/>
</dbReference>
<name>A0AAD6YPW8_9AGAR</name>
<accession>A0AAD6YPW8</accession>
<feature type="chain" id="PRO_5042023455" evidence="1">
    <location>
        <begin position="19"/>
        <end position="339"/>
    </location>
</feature>
<gene>
    <name evidence="2" type="ORF">GGX14DRAFT_641268</name>
</gene>
<proteinExistence type="predicted"/>
<evidence type="ECO:0000313" key="2">
    <source>
        <dbReference type="EMBL" id="KAJ7225834.1"/>
    </source>
</evidence>
<dbReference type="Proteomes" id="UP001219525">
    <property type="component" value="Unassembled WGS sequence"/>
</dbReference>
<evidence type="ECO:0000256" key="1">
    <source>
        <dbReference type="SAM" id="SignalP"/>
    </source>
</evidence>
<sequence length="339" mass="37395">MARGAGILGGLWTWVGYAWRTQRATVSTNPRFQAYRHAGGGWDCSWRGCDCTSDSGSDGLVGLDRIDSTDRRVSAASLLPEEFRLGPGHSADFARTAGMDRVAFAWGKGVHVMVGVSDSLGRVAPTYGVNGMQRISDVRRIRMVDFECTEDRDAWRWISDRQHLGWWTWTTRSDGAVLAHHARGGKCKRAQRPVTFESSSKTVMVCERSGERMNGAAQVRALWHPAVAVSVVAMRGVRGVWGRWVVKLIVLHIGAWWEERLELATPAQTTGSVQCATGSRQWVLGEVACSRHTLAKPPPIRQMDGCTRDRVSKAIADLARYAGTHANEIFAQHTGHEVS</sequence>
<protein>
    <submittedName>
        <fullName evidence="2">Uncharacterized protein</fullName>
    </submittedName>
</protein>
<reference evidence="2" key="1">
    <citation type="submission" date="2023-03" db="EMBL/GenBank/DDBJ databases">
        <title>Massive genome expansion in bonnet fungi (Mycena s.s.) driven by repeated elements and novel gene families across ecological guilds.</title>
        <authorList>
            <consortium name="Lawrence Berkeley National Laboratory"/>
            <person name="Harder C.B."/>
            <person name="Miyauchi S."/>
            <person name="Viragh M."/>
            <person name="Kuo A."/>
            <person name="Thoen E."/>
            <person name="Andreopoulos B."/>
            <person name="Lu D."/>
            <person name="Skrede I."/>
            <person name="Drula E."/>
            <person name="Henrissat B."/>
            <person name="Morin E."/>
            <person name="Kohler A."/>
            <person name="Barry K."/>
            <person name="LaButti K."/>
            <person name="Morin E."/>
            <person name="Salamov A."/>
            <person name="Lipzen A."/>
            <person name="Mereny Z."/>
            <person name="Hegedus B."/>
            <person name="Baldrian P."/>
            <person name="Stursova M."/>
            <person name="Weitz H."/>
            <person name="Taylor A."/>
            <person name="Grigoriev I.V."/>
            <person name="Nagy L.G."/>
            <person name="Martin F."/>
            <person name="Kauserud H."/>
        </authorList>
    </citation>
    <scope>NUCLEOTIDE SEQUENCE</scope>
    <source>
        <strain evidence="2">9144</strain>
    </source>
</reference>
<feature type="signal peptide" evidence="1">
    <location>
        <begin position="1"/>
        <end position="18"/>
    </location>
</feature>
<keyword evidence="3" id="KW-1185">Reference proteome</keyword>
<keyword evidence="1" id="KW-0732">Signal</keyword>